<evidence type="ECO:0000313" key="2">
    <source>
        <dbReference type="EMBL" id="KAK3378791.1"/>
    </source>
</evidence>
<comment type="caution">
    <text evidence="2">The sequence shown here is derived from an EMBL/GenBank/DDBJ whole genome shotgun (WGS) entry which is preliminary data.</text>
</comment>
<accession>A0AAE0NCM3</accession>
<proteinExistence type="predicted"/>
<reference evidence="2" key="2">
    <citation type="submission" date="2023-06" db="EMBL/GenBank/DDBJ databases">
        <authorList>
            <consortium name="Lawrence Berkeley National Laboratory"/>
            <person name="Haridas S."/>
            <person name="Hensen N."/>
            <person name="Bonometti L."/>
            <person name="Westerberg I."/>
            <person name="Brannstrom I.O."/>
            <person name="Guillou S."/>
            <person name="Cros-Aarteil S."/>
            <person name="Calhoun S."/>
            <person name="Kuo A."/>
            <person name="Mondo S."/>
            <person name="Pangilinan J."/>
            <person name="Riley R."/>
            <person name="Labutti K."/>
            <person name="Andreopoulos B."/>
            <person name="Lipzen A."/>
            <person name="Chen C."/>
            <person name="Yanf M."/>
            <person name="Daum C."/>
            <person name="Ng V."/>
            <person name="Clum A."/>
            <person name="Steindorff A."/>
            <person name="Ohm R."/>
            <person name="Martin F."/>
            <person name="Silar P."/>
            <person name="Natvig D."/>
            <person name="Lalanne C."/>
            <person name="Gautier V."/>
            <person name="Ament-Velasquez S.L."/>
            <person name="Kruys A."/>
            <person name="Hutchinson M.I."/>
            <person name="Powell A.J."/>
            <person name="Barry K."/>
            <person name="Miller A.N."/>
            <person name="Grigoriev I.V."/>
            <person name="Debuchy R."/>
            <person name="Gladieux P."/>
            <person name="Thoren M.H."/>
            <person name="Johannesson H."/>
        </authorList>
    </citation>
    <scope>NUCLEOTIDE SEQUENCE</scope>
    <source>
        <strain evidence="2">CBS 958.72</strain>
    </source>
</reference>
<dbReference type="Proteomes" id="UP001287356">
    <property type="component" value="Unassembled WGS sequence"/>
</dbReference>
<feature type="region of interest" description="Disordered" evidence="1">
    <location>
        <begin position="335"/>
        <end position="354"/>
    </location>
</feature>
<evidence type="ECO:0000313" key="3">
    <source>
        <dbReference type="Proteomes" id="UP001287356"/>
    </source>
</evidence>
<name>A0AAE0NCM3_9PEZI</name>
<evidence type="ECO:0000256" key="1">
    <source>
        <dbReference type="SAM" id="MobiDB-lite"/>
    </source>
</evidence>
<gene>
    <name evidence="2" type="ORF">B0T24DRAFT_609968</name>
</gene>
<sequence length="354" mass="40762">MLWLYRTGQERDHREMIYRRNGDYMYQPSFDDRDDLQMNCDEFRDTCNKTVPIYAVIQPPGRWRNLAHAVHNYLYRRWFRPYRSEIQHERFLCKMIAPGDLPGIDPGPCPSQTALDALLSMNKALCANVDKLRTLYEEKDKTHPKQPLRPGIDKEFLDDHEWYQIQHLFRALLIVINTDSHQGEDSSDVGTMKVCLVRTGIEDNLSAPITFDSIAEKSTKLDGSADAVMTTLETAADFVMALEARETAAFGLHPDPEGQAKVAAQARAAVRPWDESYHAMDPPATPSSQWLSDEKIEEWGWCGTSRDWDQRMMVINERKSKITQDEMIEIQPGWFLRPRVGDPGPQPGYKTRDV</sequence>
<dbReference type="AlphaFoldDB" id="A0AAE0NCM3"/>
<dbReference type="EMBL" id="JAULSN010000002">
    <property type="protein sequence ID" value="KAK3378791.1"/>
    <property type="molecule type" value="Genomic_DNA"/>
</dbReference>
<protein>
    <submittedName>
        <fullName evidence="2">Uncharacterized protein</fullName>
    </submittedName>
</protein>
<organism evidence="2 3">
    <name type="scientific">Lasiosphaeria ovina</name>
    <dbReference type="NCBI Taxonomy" id="92902"/>
    <lineage>
        <taxon>Eukaryota</taxon>
        <taxon>Fungi</taxon>
        <taxon>Dikarya</taxon>
        <taxon>Ascomycota</taxon>
        <taxon>Pezizomycotina</taxon>
        <taxon>Sordariomycetes</taxon>
        <taxon>Sordariomycetidae</taxon>
        <taxon>Sordariales</taxon>
        <taxon>Lasiosphaeriaceae</taxon>
        <taxon>Lasiosphaeria</taxon>
    </lineage>
</organism>
<keyword evidence="3" id="KW-1185">Reference proteome</keyword>
<reference evidence="2" key="1">
    <citation type="journal article" date="2023" name="Mol. Phylogenet. Evol.">
        <title>Genome-scale phylogeny and comparative genomics of the fungal order Sordariales.</title>
        <authorList>
            <person name="Hensen N."/>
            <person name="Bonometti L."/>
            <person name="Westerberg I."/>
            <person name="Brannstrom I.O."/>
            <person name="Guillou S."/>
            <person name="Cros-Aarteil S."/>
            <person name="Calhoun S."/>
            <person name="Haridas S."/>
            <person name="Kuo A."/>
            <person name="Mondo S."/>
            <person name="Pangilinan J."/>
            <person name="Riley R."/>
            <person name="LaButti K."/>
            <person name="Andreopoulos B."/>
            <person name="Lipzen A."/>
            <person name="Chen C."/>
            <person name="Yan M."/>
            <person name="Daum C."/>
            <person name="Ng V."/>
            <person name="Clum A."/>
            <person name="Steindorff A."/>
            <person name="Ohm R.A."/>
            <person name="Martin F."/>
            <person name="Silar P."/>
            <person name="Natvig D.O."/>
            <person name="Lalanne C."/>
            <person name="Gautier V."/>
            <person name="Ament-Velasquez S.L."/>
            <person name="Kruys A."/>
            <person name="Hutchinson M.I."/>
            <person name="Powell A.J."/>
            <person name="Barry K."/>
            <person name="Miller A.N."/>
            <person name="Grigoriev I.V."/>
            <person name="Debuchy R."/>
            <person name="Gladieux P."/>
            <person name="Hiltunen Thoren M."/>
            <person name="Johannesson H."/>
        </authorList>
    </citation>
    <scope>NUCLEOTIDE SEQUENCE</scope>
    <source>
        <strain evidence="2">CBS 958.72</strain>
    </source>
</reference>